<sequence length="87" mass="10027">MHLPKTKNGNKRDVPLSPFAIEILKALPRMDGVPCFAMDDDQRDANWRKWRDKLPVSDLHFHDTRSEGIWRLISIFGEEASAFCQCG</sequence>
<evidence type="ECO:0000313" key="3">
    <source>
        <dbReference type="Proteomes" id="UP001620461"/>
    </source>
</evidence>
<name>A0ABW8JK19_9GAMM</name>
<comment type="caution">
    <text evidence="2">The sequence shown here is derived from an EMBL/GenBank/DDBJ whole genome shotgun (WGS) entry which is preliminary data.</text>
</comment>
<keyword evidence="3" id="KW-1185">Reference proteome</keyword>
<gene>
    <name evidence="2" type="ORF">ISP15_07625</name>
</gene>
<proteinExistence type="predicted"/>
<keyword evidence="1" id="KW-0233">DNA recombination</keyword>
<dbReference type="InterPro" id="IPR013762">
    <property type="entry name" value="Integrase-like_cat_sf"/>
</dbReference>
<evidence type="ECO:0000256" key="1">
    <source>
        <dbReference type="ARBA" id="ARBA00023172"/>
    </source>
</evidence>
<reference evidence="2 3" key="1">
    <citation type="submission" date="2020-10" db="EMBL/GenBank/DDBJ databases">
        <title>Phylogeny of dyella-like bacteria.</title>
        <authorList>
            <person name="Fu J."/>
        </authorList>
    </citation>
    <scope>NUCLEOTIDE SEQUENCE [LARGE SCALE GENOMIC DNA]</scope>
    <source>
        <strain evidence="2 3">JP1</strain>
    </source>
</reference>
<dbReference type="Gene3D" id="1.10.443.10">
    <property type="entry name" value="Intergrase catalytic core"/>
    <property type="match status" value="1"/>
</dbReference>
<dbReference type="Proteomes" id="UP001620461">
    <property type="component" value="Unassembled WGS sequence"/>
</dbReference>
<accession>A0ABW8JK19</accession>
<organism evidence="2 3">
    <name type="scientific">Dyella jejuensis</name>
    <dbReference type="NCBI Taxonomy" id="1432009"/>
    <lineage>
        <taxon>Bacteria</taxon>
        <taxon>Pseudomonadati</taxon>
        <taxon>Pseudomonadota</taxon>
        <taxon>Gammaproteobacteria</taxon>
        <taxon>Lysobacterales</taxon>
        <taxon>Rhodanobacteraceae</taxon>
        <taxon>Dyella</taxon>
    </lineage>
</organism>
<dbReference type="RefSeq" id="WP_404546627.1">
    <property type="nucleotide sequence ID" value="NZ_JADIKJ010000007.1"/>
</dbReference>
<dbReference type="SUPFAM" id="SSF56349">
    <property type="entry name" value="DNA breaking-rejoining enzymes"/>
    <property type="match status" value="1"/>
</dbReference>
<dbReference type="EMBL" id="JADIKJ010000007">
    <property type="protein sequence ID" value="MFK2900202.1"/>
    <property type="molecule type" value="Genomic_DNA"/>
</dbReference>
<dbReference type="InterPro" id="IPR011010">
    <property type="entry name" value="DNA_brk_join_enz"/>
</dbReference>
<evidence type="ECO:0000313" key="2">
    <source>
        <dbReference type="EMBL" id="MFK2900202.1"/>
    </source>
</evidence>
<protein>
    <submittedName>
        <fullName evidence="2">Uncharacterized protein</fullName>
    </submittedName>
</protein>